<gene>
    <name evidence="1" type="ORF">IB75_15045</name>
</gene>
<dbReference type="AlphaFoldDB" id="A0A0E2YY06"/>
<evidence type="ECO:0000313" key="2">
    <source>
        <dbReference type="Proteomes" id="UP000028839"/>
    </source>
</evidence>
<comment type="caution">
    <text evidence="1">The sequence shown here is derived from an EMBL/GenBank/DDBJ whole genome shotgun (WGS) entry which is preliminary data.</text>
</comment>
<organism evidence="1 2">
    <name type="scientific">Nitrosococcus oceani C-27</name>
    <dbReference type="NCBI Taxonomy" id="314279"/>
    <lineage>
        <taxon>Bacteria</taxon>
        <taxon>Pseudomonadati</taxon>
        <taxon>Pseudomonadota</taxon>
        <taxon>Gammaproteobacteria</taxon>
        <taxon>Chromatiales</taxon>
        <taxon>Chromatiaceae</taxon>
        <taxon>Nitrosococcus</taxon>
    </lineage>
</organism>
<name>A0A0E2YY06_9GAMM</name>
<dbReference type="Proteomes" id="UP000028839">
    <property type="component" value="Unassembled WGS sequence"/>
</dbReference>
<reference evidence="1 2" key="1">
    <citation type="submission" date="2014-07" db="EMBL/GenBank/DDBJ databases">
        <title>Comparative analysis of Nitrosococcus oceani genome inventories of strains from Pacific and Atlantic gyres.</title>
        <authorList>
            <person name="Lim C.K."/>
            <person name="Wang L."/>
            <person name="Sayavedra-Soto L.A."/>
            <person name="Klotz M.G."/>
        </authorList>
    </citation>
    <scope>NUCLEOTIDE SEQUENCE [LARGE SCALE GENOMIC DNA]</scope>
    <source>
        <strain evidence="1 2">C-27</strain>
    </source>
</reference>
<accession>A0A0E2YY06</accession>
<dbReference type="EMBL" id="JPGN01000085">
    <property type="protein sequence ID" value="KFI18308.1"/>
    <property type="molecule type" value="Genomic_DNA"/>
</dbReference>
<dbReference type="OrthoDB" id="8556654at2"/>
<evidence type="ECO:0000313" key="1">
    <source>
        <dbReference type="EMBL" id="KFI18308.1"/>
    </source>
</evidence>
<proteinExistence type="predicted"/>
<dbReference type="HOGENOM" id="CLU_865831_0_0_6"/>
<protein>
    <submittedName>
        <fullName evidence="1">Uncharacterized protein</fullName>
    </submittedName>
</protein>
<sequence length="277" mass="31350">MHPFKYYTIRRLNPYLGVLQVIDAGKVRVYSSEGKTWRPRRVAGSERFWSETDIGGNGYDRAEVSKSALTKAIEHHPPLPFPAGDRLELWLLRKATGLPLALLNSCHWEHDMAAVTDPAWRAFPPGATDFEVPGLAATRGARHRDMLEWWINDAARPLPAAQWFQRDSNGAGTGLDGLRIEPAWRGRILPALAFPELLLDERWEREEATQLVQGYHDWHGALLLAHGNLPRNTRQRLEKAAQKRPDMLLESHLMLPEVLDSEALKVALVAARLMQTL</sequence>